<evidence type="ECO:0000313" key="6">
    <source>
        <dbReference type="Proteomes" id="UP000076447"/>
    </source>
</evidence>
<feature type="region of interest" description="Disordered" evidence="2">
    <location>
        <begin position="164"/>
        <end position="212"/>
    </location>
</feature>
<dbReference type="GO" id="GO:0009003">
    <property type="term" value="F:signal peptidase activity"/>
    <property type="evidence" value="ECO:0007669"/>
    <property type="project" value="UniProtKB-EC"/>
</dbReference>
<evidence type="ECO:0000313" key="4">
    <source>
        <dbReference type="EMBL" id="KZM34711.1"/>
    </source>
</evidence>
<dbReference type="InterPro" id="IPR019533">
    <property type="entry name" value="Peptidase_S26"/>
</dbReference>
<dbReference type="EMBL" id="MAQA01000072">
    <property type="protein sequence ID" value="OCI29496.1"/>
    <property type="molecule type" value="Genomic_DNA"/>
</dbReference>
<dbReference type="EC" id="3.4.21.89" evidence="1"/>
<gene>
    <name evidence="4" type="primary">sipW</name>
    <name evidence="5" type="ORF">OERS_38100</name>
    <name evidence="4" type="ORF">OJAG_25170</name>
</gene>
<reference evidence="4 6" key="1">
    <citation type="submission" date="2016-01" db="EMBL/GenBank/DDBJ databases">
        <title>Genome sequence of Oerskovia enterophila VJag, an agar and cellulose degrading bacterium.</title>
        <authorList>
            <person name="Poehlein A."/>
            <person name="Jag V."/>
            <person name="Bengelsdorf F."/>
            <person name="Duerre P."/>
            <person name="Daniel R."/>
        </authorList>
    </citation>
    <scope>NUCLEOTIDE SEQUENCE [LARGE SCALE GENOMIC DNA]</scope>
    <source>
        <strain evidence="4 6">VJag</strain>
    </source>
</reference>
<feature type="transmembrane region" description="Helical" evidence="3">
    <location>
        <begin position="142"/>
        <end position="160"/>
    </location>
</feature>
<protein>
    <recommendedName>
        <fullName evidence="1">Signal peptidase I</fullName>
        <ecNumber evidence="1">3.4.21.89</ecNumber>
    </recommendedName>
</protein>
<keyword evidence="3" id="KW-1133">Transmembrane helix</keyword>
<organism evidence="4 6">
    <name type="scientific">Oerskovia enterophila</name>
    <dbReference type="NCBI Taxonomy" id="43678"/>
    <lineage>
        <taxon>Bacteria</taxon>
        <taxon>Bacillati</taxon>
        <taxon>Actinomycetota</taxon>
        <taxon>Actinomycetes</taxon>
        <taxon>Micrococcales</taxon>
        <taxon>Cellulomonadaceae</taxon>
        <taxon>Oerskovia</taxon>
    </lineage>
</organism>
<dbReference type="CDD" id="cd06530">
    <property type="entry name" value="S26_SPase_I"/>
    <property type="match status" value="1"/>
</dbReference>
<keyword evidence="4" id="KW-0378">Hydrolase</keyword>
<dbReference type="Proteomes" id="UP000076447">
    <property type="component" value="Unassembled WGS sequence"/>
</dbReference>
<evidence type="ECO:0000256" key="2">
    <source>
        <dbReference type="SAM" id="MobiDB-lite"/>
    </source>
</evidence>
<evidence type="ECO:0000313" key="5">
    <source>
        <dbReference type="EMBL" id="OCI29496.1"/>
    </source>
</evidence>
<keyword evidence="7" id="KW-1185">Reference proteome</keyword>
<proteinExistence type="predicted"/>
<reference evidence="5 7" key="2">
    <citation type="submission" date="2016-06" db="EMBL/GenBank/DDBJ databases">
        <title>Genome sequence of Oerskovia enterophila DSM 43852.</title>
        <authorList>
            <person name="Poehlein A."/>
            <person name="Jag V."/>
            <person name="Bengelsdorf F.R."/>
            <person name="Daniel R."/>
            <person name="Duerre P."/>
        </authorList>
    </citation>
    <scope>NUCLEOTIDE SEQUENCE [LARGE SCALE GENOMIC DNA]</scope>
    <source>
        <strain evidence="5 7">DSM 43852</strain>
    </source>
</reference>
<sequence>MRALVWLRDAVLSVTAVIGVVCVLLLGASFAFDVKSLVVVSGSMEPGIPTGSLILSRMTPASEIVVGDVVTVPKRTGAELVTHRVVEVAPVEGAPEGRELTLRGDANDVDDPYTYGVAVAGKHLLTIPGGGYVVSFFQSRDGVVATGAAILVVVVLLVGTRGETRQSVRRPRRGATLPDGAAHPSVRASGHDAHPGEDARCASDDPERVESR</sequence>
<dbReference type="GO" id="GO:0004252">
    <property type="term" value="F:serine-type endopeptidase activity"/>
    <property type="evidence" value="ECO:0007669"/>
    <property type="project" value="UniProtKB-UniRule"/>
</dbReference>
<dbReference type="NCBIfam" id="TIGR02228">
    <property type="entry name" value="sigpep_I_arch"/>
    <property type="match status" value="1"/>
</dbReference>
<dbReference type="AlphaFoldDB" id="A0A163R009"/>
<accession>A0A163R009</accession>
<evidence type="ECO:0000256" key="1">
    <source>
        <dbReference type="NCBIfam" id="TIGR02228"/>
    </source>
</evidence>
<comment type="caution">
    <text evidence="4">The sequence shown here is derived from an EMBL/GenBank/DDBJ whole genome shotgun (WGS) entry which is preliminary data.</text>
</comment>
<dbReference type="GO" id="GO:0016020">
    <property type="term" value="C:membrane"/>
    <property type="evidence" value="ECO:0007669"/>
    <property type="project" value="UniProtKB-UniRule"/>
</dbReference>
<keyword evidence="3" id="KW-0812">Transmembrane</keyword>
<name>A0A163R009_9CELL</name>
<dbReference type="RefSeq" id="WP_082849039.1">
    <property type="nucleotide sequence ID" value="NZ_LRIE01000077.1"/>
</dbReference>
<dbReference type="PATRIC" id="fig|43678.3.peg.2632"/>
<feature type="compositionally biased region" description="Basic and acidic residues" evidence="2">
    <location>
        <begin position="189"/>
        <end position="212"/>
    </location>
</feature>
<dbReference type="STRING" id="43678.OJAG_25170"/>
<evidence type="ECO:0000256" key="3">
    <source>
        <dbReference type="SAM" id="Phobius"/>
    </source>
</evidence>
<dbReference type="GO" id="GO:0006465">
    <property type="term" value="P:signal peptide processing"/>
    <property type="evidence" value="ECO:0007669"/>
    <property type="project" value="UniProtKB-UniRule"/>
</dbReference>
<dbReference type="OrthoDB" id="3178064at2"/>
<evidence type="ECO:0000313" key="7">
    <source>
        <dbReference type="Proteomes" id="UP000093412"/>
    </source>
</evidence>
<keyword evidence="3" id="KW-0472">Membrane</keyword>
<dbReference type="Proteomes" id="UP000093412">
    <property type="component" value="Unassembled WGS sequence"/>
</dbReference>
<dbReference type="EMBL" id="LRIE01000077">
    <property type="protein sequence ID" value="KZM34711.1"/>
    <property type="molecule type" value="Genomic_DNA"/>
</dbReference>
<dbReference type="InterPro" id="IPR001733">
    <property type="entry name" value="Peptidase_S26B"/>
</dbReference>